<evidence type="ECO:0000313" key="3">
    <source>
        <dbReference type="Proteomes" id="UP000265800"/>
    </source>
</evidence>
<dbReference type="InterPro" id="IPR055188">
    <property type="entry name" value="Choice_anch_I"/>
</dbReference>
<accession>A0A399EQF6</accession>
<name>A0A399EQF6_9DEIN</name>
<dbReference type="PANTHER" id="PTHR46928">
    <property type="entry name" value="MESENCHYME-SPECIFIC CELL SURFACE GLYCOPROTEIN"/>
    <property type="match status" value="1"/>
</dbReference>
<dbReference type="Gene3D" id="2.130.10.10">
    <property type="entry name" value="YVTN repeat-like/Quinoprotein amine dehydrogenase"/>
    <property type="match status" value="2"/>
</dbReference>
<dbReference type="InterPro" id="IPR011044">
    <property type="entry name" value="Quino_amine_DH_bsu"/>
</dbReference>
<dbReference type="Proteomes" id="UP000265800">
    <property type="component" value="Unassembled WGS sequence"/>
</dbReference>
<keyword evidence="3" id="KW-1185">Reference proteome</keyword>
<evidence type="ECO:0000313" key="2">
    <source>
        <dbReference type="EMBL" id="RIH84381.1"/>
    </source>
</evidence>
<dbReference type="RefSeq" id="WP_220452074.1">
    <property type="nucleotide sequence ID" value="NZ_QWKZ01000062.1"/>
</dbReference>
<organism evidence="2 3">
    <name type="scientific">Meiothermus luteus</name>
    <dbReference type="NCBI Taxonomy" id="2026184"/>
    <lineage>
        <taxon>Bacteria</taxon>
        <taxon>Thermotogati</taxon>
        <taxon>Deinococcota</taxon>
        <taxon>Deinococci</taxon>
        <taxon>Thermales</taxon>
        <taxon>Thermaceae</taxon>
        <taxon>Meiothermus</taxon>
    </lineage>
</organism>
<dbReference type="InterPro" id="IPR052956">
    <property type="entry name" value="Mesenchyme-surface_protein"/>
</dbReference>
<sequence>MTTADFRAFDNQREQLLAAGVRIFGPNASVAQDLEPEYIAVSPDSRTAYVTLQENNALAVVDIPSGRVARILPLGFKDHSRPGQGLDFNDRDNRASILPAKVFGMYQPDAIAYIPFGSGGFLVTANEGDARVYPGFDEEARVADLQLDPSQFTPEERAALARLQVTRQMGQGPNGHRALYAYGARSISVWSPEGRLVWDSGDLIERAVLGRNPDFFNANNTNNTRDARSAAKGPEPEGLAVGKIGGRTYAFVGLERQSALLSFDVTIPRAPVLRDYAINRNFAQAINANNYQDNGDLGPEGLLFVPAADSPNGQPLLIVSNEVSGSTAFWQVAEGGRLVLLGRYVFTENGRPVFNRGAAEIPAYDPRSRRIFVVNGNTQGLDILDASNPAQPRLIRSVSYRERGGPTSVAVRDELVAVALEGPVKTGPGSVIFTDIDGAVRASVPVGALPDMLTFTPDGRFVLTANEGEPSDDYRTDPEGSISIIELARVPGLR</sequence>
<protein>
    <recommendedName>
        <fullName evidence="1">Choice-of-anchor I domain-containing protein</fullName>
    </recommendedName>
</protein>
<dbReference type="Pfam" id="PF22494">
    <property type="entry name" value="choice_anch_I"/>
    <property type="match status" value="2"/>
</dbReference>
<dbReference type="InterPro" id="IPR015943">
    <property type="entry name" value="WD40/YVTN_repeat-like_dom_sf"/>
</dbReference>
<evidence type="ECO:0000259" key="1">
    <source>
        <dbReference type="Pfam" id="PF22494"/>
    </source>
</evidence>
<dbReference type="AlphaFoldDB" id="A0A399EQF6"/>
<dbReference type="EMBL" id="QWKZ01000062">
    <property type="protein sequence ID" value="RIH84381.1"/>
    <property type="molecule type" value="Genomic_DNA"/>
</dbReference>
<dbReference type="PANTHER" id="PTHR46928:SF1">
    <property type="entry name" value="MESENCHYME-SPECIFIC CELL SURFACE GLYCOPROTEIN"/>
    <property type="match status" value="1"/>
</dbReference>
<reference evidence="2 3" key="1">
    <citation type="submission" date="2018-08" db="EMBL/GenBank/DDBJ databases">
        <title>Meiothermus luteus KCTC 52599 genome sequencing project.</title>
        <authorList>
            <person name="Da Costa M.S."/>
            <person name="Albuquerque L."/>
            <person name="Raposo P."/>
            <person name="Froufe H.J.C."/>
            <person name="Barroso C.S."/>
            <person name="Egas C."/>
        </authorList>
    </citation>
    <scope>NUCLEOTIDE SEQUENCE [LARGE SCALE GENOMIC DNA]</scope>
    <source>
        <strain evidence="2 3">KCTC 52599</strain>
    </source>
</reference>
<dbReference type="SUPFAM" id="SSF50969">
    <property type="entry name" value="YVTN repeat-like/Quinoprotein amine dehydrogenase"/>
    <property type="match status" value="1"/>
</dbReference>
<dbReference type="NCBIfam" id="NF038117">
    <property type="entry name" value="choice_anch_I"/>
    <property type="match status" value="1"/>
</dbReference>
<proteinExistence type="predicted"/>
<feature type="domain" description="Choice-of-anchor I" evidence="1">
    <location>
        <begin position="2"/>
        <end position="329"/>
    </location>
</feature>
<gene>
    <name evidence="2" type="ORF">Mlute_01914</name>
</gene>
<feature type="domain" description="Choice-of-anchor I" evidence="1">
    <location>
        <begin position="356"/>
        <end position="487"/>
    </location>
</feature>
<comment type="caution">
    <text evidence="2">The sequence shown here is derived from an EMBL/GenBank/DDBJ whole genome shotgun (WGS) entry which is preliminary data.</text>
</comment>